<keyword evidence="3 5" id="KW-1133">Transmembrane helix</keyword>
<dbReference type="GO" id="GO:0016020">
    <property type="term" value="C:membrane"/>
    <property type="evidence" value="ECO:0007669"/>
    <property type="project" value="UniProtKB-SubCell"/>
</dbReference>
<dbReference type="Gene3D" id="1.20.1080.10">
    <property type="entry name" value="Glycerol uptake facilitator protein"/>
    <property type="match status" value="1"/>
</dbReference>
<dbReference type="GO" id="GO:0022857">
    <property type="term" value="F:transmembrane transporter activity"/>
    <property type="evidence" value="ECO:0007669"/>
    <property type="project" value="InterPro"/>
</dbReference>
<dbReference type="STRING" id="1037660.A0A066W134"/>
<dbReference type="RefSeq" id="XP_013242774.1">
    <property type="nucleotide sequence ID" value="XM_013387320.1"/>
</dbReference>
<dbReference type="OrthoDB" id="4829at2759"/>
<dbReference type="InterPro" id="IPR000292">
    <property type="entry name" value="For/NO2_transpt"/>
</dbReference>
<organism evidence="6 7">
    <name type="scientific">Tilletiaria anomala (strain ATCC 24038 / CBS 436.72 / UBC 951)</name>
    <dbReference type="NCBI Taxonomy" id="1037660"/>
    <lineage>
        <taxon>Eukaryota</taxon>
        <taxon>Fungi</taxon>
        <taxon>Dikarya</taxon>
        <taxon>Basidiomycota</taxon>
        <taxon>Ustilaginomycotina</taxon>
        <taxon>Exobasidiomycetes</taxon>
        <taxon>Georgefischeriales</taxon>
        <taxon>Tilletiariaceae</taxon>
        <taxon>Tilletiaria</taxon>
    </lineage>
</organism>
<dbReference type="Pfam" id="PF01226">
    <property type="entry name" value="Form_Nir_trans"/>
    <property type="match status" value="1"/>
</dbReference>
<keyword evidence="2 5" id="KW-0812">Transmembrane</keyword>
<comment type="caution">
    <text evidence="6">The sequence shown here is derived from an EMBL/GenBank/DDBJ whole genome shotgun (WGS) entry which is preliminary data.</text>
</comment>
<name>A0A066W134_TILAU</name>
<feature type="non-terminal residue" evidence="6">
    <location>
        <position position="1"/>
    </location>
</feature>
<reference evidence="6 7" key="1">
    <citation type="submission" date="2014-05" db="EMBL/GenBank/DDBJ databases">
        <title>Draft genome sequence of a rare smut relative, Tilletiaria anomala UBC 951.</title>
        <authorList>
            <consortium name="DOE Joint Genome Institute"/>
            <person name="Toome M."/>
            <person name="Kuo A."/>
            <person name="Henrissat B."/>
            <person name="Lipzen A."/>
            <person name="Tritt A."/>
            <person name="Yoshinaga Y."/>
            <person name="Zane M."/>
            <person name="Barry K."/>
            <person name="Grigoriev I.V."/>
            <person name="Spatafora J.W."/>
            <person name="Aimea M.C."/>
        </authorList>
    </citation>
    <scope>NUCLEOTIDE SEQUENCE [LARGE SCALE GENOMIC DNA]</scope>
    <source>
        <strain evidence="6 7">UBC 951</strain>
    </source>
</reference>
<dbReference type="EMBL" id="JMSN01000051">
    <property type="protein sequence ID" value="KDN44500.1"/>
    <property type="molecule type" value="Genomic_DNA"/>
</dbReference>
<proteinExistence type="predicted"/>
<protein>
    <submittedName>
        <fullName evidence="6">Uncharacterized protein</fullName>
    </submittedName>
</protein>
<evidence type="ECO:0000313" key="7">
    <source>
        <dbReference type="Proteomes" id="UP000027361"/>
    </source>
</evidence>
<feature type="transmembrane region" description="Helical" evidence="5">
    <location>
        <begin position="21"/>
        <end position="39"/>
    </location>
</feature>
<keyword evidence="4 5" id="KW-0472">Membrane</keyword>
<gene>
    <name evidence="6" type="ORF">K437DRAFT_224912</name>
</gene>
<dbReference type="AlphaFoldDB" id="A0A066W134"/>
<accession>A0A066W134</accession>
<evidence type="ECO:0000256" key="3">
    <source>
        <dbReference type="ARBA" id="ARBA00022989"/>
    </source>
</evidence>
<sequence length="82" mass="9266">AWIHTRCKNHFVPMHLRLIKAFMAGLFLSFGDLLLQTVHNDPIFVRENGPGMLVVFPVGLIMITRFHVDLITASHAIILMAT</sequence>
<evidence type="ECO:0000256" key="4">
    <source>
        <dbReference type="ARBA" id="ARBA00023136"/>
    </source>
</evidence>
<comment type="subcellular location">
    <subcellularLocation>
        <location evidence="1">Membrane</location>
        <topology evidence="1">Multi-pass membrane protein</topology>
    </subcellularLocation>
</comment>
<evidence type="ECO:0000256" key="5">
    <source>
        <dbReference type="SAM" id="Phobius"/>
    </source>
</evidence>
<evidence type="ECO:0000313" key="6">
    <source>
        <dbReference type="EMBL" id="KDN44500.1"/>
    </source>
</evidence>
<dbReference type="InterPro" id="IPR023271">
    <property type="entry name" value="Aquaporin-like"/>
</dbReference>
<evidence type="ECO:0000256" key="2">
    <source>
        <dbReference type="ARBA" id="ARBA00022692"/>
    </source>
</evidence>
<evidence type="ECO:0000256" key="1">
    <source>
        <dbReference type="ARBA" id="ARBA00004141"/>
    </source>
</evidence>
<dbReference type="InParanoid" id="A0A066W134"/>
<keyword evidence="7" id="KW-1185">Reference proteome</keyword>
<dbReference type="Proteomes" id="UP000027361">
    <property type="component" value="Unassembled WGS sequence"/>
</dbReference>
<feature type="transmembrane region" description="Helical" evidence="5">
    <location>
        <begin position="51"/>
        <end position="68"/>
    </location>
</feature>
<dbReference type="GeneID" id="25262491"/>
<dbReference type="HOGENOM" id="CLU_2564819_0_0_1"/>